<comment type="subcellular location">
    <subcellularLocation>
        <location evidence="1">Membrane</location>
        <topology evidence="1">Multi-pass membrane protein</topology>
    </subcellularLocation>
</comment>
<keyword evidence="3 6" id="KW-0812">Transmembrane</keyword>
<name>A0AA88YFS1_PINIB</name>
<dbReference type="Proteomes" id="UP001186944">
    <property type="component" value="Unassembled WGS sequence"/>
</dbReference>
<organism evidence="7 8">
    <name type="scientific">Pinctada imbricata</name>
    <name type="common">Atlantic pearl-oyster</name>
    <name type="synonym">Pinctada martensii</name>
    <dbReference type="NCBI Taxonomy" id="66713"/>
    <lineage>
        <taxon>Eukaryota</taxon>
        <taxon>Metazoa</taxon>
        <taxon>Spiralia</taxon>
        <taxon>Lophotrochozoa</taxon>
        <taxon>Mollusca</taxon>
        <taxon>Bivalvia</taxon>
        <taxon>Autobranchia</taxon>
        <taxon>Pteriomorphia</taxon>
        <taxon>Pterioida</taxon>
        <taxon>Pterioidea</taxon>
        <taxon>Pteriidae</taxon>
        <taxon>Pinctada</taxon>
    </lineage>
</organism>
<accession>A0AA88YFS1</accession>
<dbReference type="GO" id="GO:0015165">
    <property type="term" value="F:pyrimidine nucleotide-sugar transmembrane transporter activity"/>
    <property type="evidence" value="ECO:0007669"/>
    <property type="project" value="InterPro"/>
</dbReference>
<protein>
    <submittedName>
        <fullName evidence="7">Uncharacterized protein</fullName>
    </submittedName>
</protein>
<evidence type="ECO:0000256" key="5">
    <source>
        <dbReference type="ARBA" id="ARBA00023136"/>
    </source>
</evidence>
<evidence type="ECO:0000256" key="3">
    <source>
        <dbReference type="ARBA" id="ARBA00022692"/>
    </source>
</evidence>
<feature type="transmembrane region" description="Helical" evidence="6">
    <location>
        <begin position="12"/>
        <end position="32"/>
    </location>
</feature>
<keyword evidence="4 6" id="KW-1133">Transmembrane helix</keyword>
<keyword evidence="5 6" id="KW-0472">Membrane</keyword>
<keyword evidence="2" id="KW-0813">Transport</keyword>
<feature type="transmembrane region" description="Helical" evidence="6">
    <location>
        <begin position="38"/>
        <end position="54"/>
    </location>
</feature>
<evidence type="ECO:0000313" key="7">
    <source>
        <dbReference type="EMBL" id="KAK3098418.1"/>
    </source>
</evidence>
<comment type="caution">
    <text evidence="7">The sequence shown here is derived from an EMBL/GenBank/DDBJ whole genome shotgun (WGS) entry which is preliminary data.</text>
</comment>
<dbReference type="EMBL" id="VSWD01000007">
    <property type="protein sequence ID" value="KAK3098418.1"/>
    <property type="molecule type" value="Genomic_DNA"/>
</dbReference>
<evidence type="ECO:0000256" key="2">
    <source>
        <dbReference type="ARBA" id="ARBA00022597"/>
    </source>
</evidence>
<evidence type="ECO:0000256" key="6">
    <source>
        <dbReference type="SAM" id="Phobius"/>
    </source>
</evidence>
<evidence type="ECO:0000256" key="4">
    <source>
        <dbReference type="ARBA" id="ARBA00022989"/>
    </source>
</evidence>
<dbReference type="AlphaFoldDB" id="A0AA88YFS1"/>
<evidence type="ECO:0000256" key="1">
    <source>
        <dbReference type="ARBA" id="ARBA00004141"/>
    </source>
</evidence>
<dbReference type="GO" id="GO:0000139">
    <property type="term" value="C:Golgi membrane"/>
    <property type="evidence" value="ECO:0007669"/>
    <property type="project" value="InterPro"/>
</dbReference>
<reference evidence="7" key="1">
    <citation type="submission" date="2019-08" db="EMBL/GenBank/DDBJ databases">
        <title>The improved chromosome-level genome for the pearl oyster Pinctada fucata martensii using PacBio sequencing and Hi-C.</title>
        <authorList>
            <person name="Zheng Z."/>
        </authorList>
    </citation>
    <scope>NUCLEOTIDE SEQUENCE</scope>
    <source>
        <strain evidence="7">ZZ-2019</strain>
        <tissue evidence="7">Adductor muscle</tissue>
    </source>
</reference>
<gene>
    <name evidence="7" type="ORF">FSP39_019270</name>
</gene>
<evidence type="ECO:0000313" key="8">
    <source>
        <dbReference type="Proteomes" id="UP001186944"/>
    </source>
</evidence>
<sequence>MSFIMKHASNILRLFVIASSMMVTTVLSVIFLHTELNVHFVLSSICVIAALYLYNK</sequence>
<dbReference type="InterPro" id="IPR007271">
    <property type="entry name" value="Nuc_sug_transpt"/>
</dbReference>
<keyword evidence="2" id="KW-0762">Sugar transport</keyword>
<keyword evidence="8" id="KW-1185">Reference proteome</keyword>
<proteinExistence type="predicted"/>
<dbReference type="Pfam" id="PF04142">
    <property type="entry name" value="Nuc_sug_transp"/>
    <property type="match status" value="1"/>
</dbReference>